<dbReference type="STRING" id="436010.A0A166M3H7"/>
<dbReference type="InterPro" id="IPR057326">
    <property type="entry name" value="KR_dom"/>
</dbReference>
<keyword evidence="2" id="KW-0560">Oxidoreductase</keyword>
<keyword evidence="5" id="KW-1185">Reference proteome</keyword>
<evidence type="ECO:0000256" key="1">
    <source>
        <dbReference type="ARBA" id="ARBA00006484"/>
    </source>
</evidence>
<dbReference type="EMBL" id="KV417531">
    <property type="protein sequence ID" value="KZP23600.1"/>
    <property type="molecule type" value="Genomic_DNA"/>
</dbReference>
<evidence type="ECO:0000313" key="5">
    <source>
        <dbReference type="Proteomes" id="UP000076532"/>
    </source>
</evidence>
<proteinExistence type="inferred from homology"/>
<dbReference type="Pfam" id="PF00106">
    <property type="entry name" value="adh_short"/>
    <property type="match status" value="1"/>
</dbReference>
<dbReference type="SUPFAM" id="SSF51735">
    <property type="entry name" value="NAD(P)-binding Rossmann-fold domains"/>
    <property type="match status" value="1"/>
</dbReference>
<name>A0A166M3H7_9AGAM</name>
<dbReference type="SMART" id="SM00822">
    <property type="entry name" value="PKS_KR"/>
    <property type="match status" value="1"/>
</dbReference>
<protein>
    <submittedName>
        <fullName evidence="4">NAD(P)-binding protein</fullName>
    </submittedName>
</protein>
<dbReference type="CDD" id="cd05233">
    <property type="entry name" value="SDR_c"/>
    <property type="match status" value="1"/>
</dbReference>
<dbReference type="OrthoDB" id="1933717at2759"/>
<dbReference type="PRINTS" id="PR00081">
    <property type="entry name" value="GDHRDH"/>
</dbReference>
<accession>A0A166M3H7</accession>
<reference evidence="4 5" key="1">
    <citation type="journal article" date="2016" name="Mol. Biol. Evol.">
        <title>Comparative Genomics of Early-Diverging Mushroom-Forming Fungi Provides Insights into the Origins of Lignocellulose Decay Capabilities.</title>
        <authorList>
            <person name="Nagy L.G."/>
            <person name="Riley R."/>
            <person name="Tritt A."/>
            <person name="Adam C."/>
            <person name="Daum C."/>
            <person name="Floudas D."/>
            <person name="Sun H."/>
            <person name="Yadav J.S."/>
            <person name="Pangilinan J."/>
            <person name="Larsson K.H."/>
            <person name="Matsuura K."/>
            <person name="Barry K."/>
            <person name="Labutti K."/>
            <person name="Kuo R."/>
            <person name="Ohm R.A."/>
            <person name="Bhattacharya S.S."/>
            <person name="Shirouzu T."/>
            <person name="Yoshinaga Y."/>
            <person name="Martin F.M."/>
            <person name="Grigoriev I.V."/>
            <person name="Hibbett D.S."/>
        </authorList>
    </citation>
    <scope>NUCLEOTIDE SEQUENCE [LARGE SCALE GENOMIC DNA]</scope>
    <source>
        <strain evidence="4 5">CBS 109695</strain>
    </source>
</reference>
<gene>
    <name evidence="4" type="ORF">FIBSPDRAFT_858144</name>
</gene>
<dbReference type="AlphaFoldDB" id="A0A166M3H7"/>
<evidence type="ECO:0000313" key="4">
    <source>
        <dbReference type="EMBL" id="KZP23600.1"/>
    </source>
</evidence>
<evidence type="ECO:0000256" key="2">
    <source>
        <dbReference type="ARBA" id="ARBA00023002"/>
    </source>
</evidence>
<sequence>MAKEYLTDIVQTQRSDVYPRIETRNGGALSRASEGKTLLITGASKGIGRSIAVLHAHTHPRSIILTARSTGPLDAVAAELEAIDSNIIVIKASLDVGDAGAVGLFFKHLREVEGVGKIDVLFNNAGCLEPVLPFAQQDLSTWTTTLNTNMLGVANVTHEFLRHNFAAVGGNPDGTTAGLNQDALKGVSVIGTSSIGSNSVLPGFSGYMPSKTWMNRFFEFLDADYGTPSPFGAEGLRAFCFHPGGIPTEGAQNMPQLILDLWRDNGHDSPDLSGGFTAWLLTPEADFLRGRYVSATWDVDELVGKKEEILARDLLKTRVEME</sequence>
<dbReference type="PANTHER" id="PTHR42901:SF1">
    <property type="entry name" value="ALCOHOL DEHYDROGENASE"/>
    <property type="match status" value="1"/>
</dbReference>
<dbReference type="Proteomes" id="UP000076532">
    <property type="component" value="Unassembled WGS sequence"/>
</dbReference>
<feature type="domain" description="Ketoreductase" evidence="3">
    <location>
        <begin position="36"/>
        <end position="198"/>
    </location>
</feature>
<dbReference type="Gene3D" id="3.40.50.720">
    <property type="entry name" value="NAD(P)-binding Rossmann-like Domain"/>
    <property type="match status" value="1"/>
</dbReference>
<organism evidence="4 5">
    <name type="scientific">Athelia psychrophila</name>
    <dbReference type="NCBI Taxonomy" id="1759441"/>
    <lineage>
        <taxon>Eukaryota</taxon>
        <taxon>Fungi</taxon>
        <taxon>Dikarya</taxon>
        <taxon>Basidiomycota</taxon>
        <taxon>Agaricomycotina</taxon>
        <taxon>Agaricomycetes</taxon>
        <taxon>Agaricomycetidae</taxon>
        <taxon>Atheliales</taxon>
        <taxon>Atheliaceae</taxon>
        <taxon>Athelia</taxon>
    </lineage>
</organism>
<dbReference type="GO" id="GO:0016491">
    <property type="term" value="F:oxidoreductase activity"/>
    <property type="evidence" value="ECO:0007669"/>
    <property type="project" value="UniProtKB-KW"/>
</dbReference>
<dbReference type="PANTHER" id="PTHR42901">
    <property type="entry name" value="ALCOHOL DEHYDROGENASE"/>
    <property type="match status" value="1"/>
</dbReference>
<comment type="similarity">
    <text evidence="1">Belongs to the short-chain dehydrogenases/reductases (SDR) family.</text>
</comment>
<evidence type="ECO:0000259" key="3">
    <source>
        <dbReference type="SMART" id="SM00822"/>
    </source>
</evidence>
<dbReference type="InterPro" id="IPR002347">
    <property type="entry name" value="SDR_fam"/>
</dbReference>
<dbReference type="InterPro" id="IPR036291">
    <property type="entry name" value="NAD(P)-bd_dom_sf"/>
</dbReference>